<sequence>MLRFSPTAWAKLCFLRDLGSTEIGGFGITDLDDPLYVLDFAMPRQRCTPVTVEFDDEAIADFVDDQIDCGRSPAECLRIWIHTHPGECPRPSMTDEETFDRVFGETDWSVMFILAQGGATYGRLQSRVGPHVRQRLRPKVDFSQEFDCSDHDVWVAEYDANVEVIDPFANHRSGMLLGRGGVDDIERCAASEWVAS</sequence>
<protein>
    <recommendedName>
        <fullName evidence="3">JAB domain-containing protein</fullName>
    </recommendedName>
</protein>
<dbReference type="Gene3D" id="3.40.140.10">
    <property type="entry name" value="Cytidine Deaminase, domain 2"/>
    <property type="match status" value="1"/>
</dbReference>
<dbReference type="EMBL" id="JASZZN010000019">
    <property type="protein sequence ID" value="MDM4018161.1"/>
    <property type="molecule type" value="Genomic_DNA"/>
</dbReference>
<keyword evidence="2" id="KW-1185">Reference proteome</keyword>
<name>A0ABT7PPD4_9BACT</name>
<dbReference type="RefSeq" id="WP_289165830.1">
    <property type="nucleotide sequence ID" value="NZ_JASZZN010000019.1"/>
</dbReference>
<proteinExistence type="predicted"/>
<evidence type="ECO:0000313" key="2">
    <source>
        <dbReference type="Proteomes" id="UP001239462"/>
    </source>
</evidence>
<dbReference type="SUPFAM" id="SSF102712">
    <property type="entry name" value="JAB1/MPN domain"/>
    <property type="match status" value="1"/>
</dbReference>
<evidence type="ECO:0000313" key="1">
    <source>
        <dbReference type="EMBL" id="MDM4018161.1"/>
    </source>
</evidence>
<accession>A0ABT7PPD4</accession>
<evidence type="ECO:0008006" key="3">
    <source>
        <dbReference type="Google" id="ProtNLM"/>
    </source>
</evidence>
<organism evidence="1 2">
    <name type="scientific">Roseiconus lacunae</name>
    <dbReference type="NCBI Taxonomy" id="2605694"/>
    <lineage>
        <taxon>Bacteria</taxon>
        <taxon>Pseudomonadati</taxon>
        <taxon>Planctomycetota</taxon>
        <taxon>Planctomycetia</taxon>
        <taxon>Pirellulales</taxon>
        <taxon>Pirellulaceae</taxon>
        <taxon>Roseiconus</taxon>
    </lineage>
</organism>
<gene>
    <name evidence="1" type="ORF">QTN89_22115</name>
</gene>
<reference evidence="1 2" key="1">
    <citation type="submission" date="2023-06" db="EMBL/GenBank/DDBJ databases">
        <title>Roseiconus lacunae JC819 isolated from Gulf of Mannar region, Tamil Nadu.</title>
        <authorList>
            <person name="Pk S."/>
            <person name="Ch S."/>
            <person name="Ch V.R."/>
        </authorList>
    </citation>
    <scope>NUCLEOTIDE SEQUENCE [LARGE SCALE GENOMIC DNA]</scope>
    <source>
        <strain evidence="1 2">JC819</strain>
    </source>
</reference>
<comment type="caution">
    <text evidence="1">The sequence shown here is derived from an EMBL/GenBank/DDBJ whole genome shotgun (WGS) entry which is preliminary data.</text>
</comment>
<dbReference type="Proteomes" id="UP001239462">
    <property type="component" value="Unassembled WGS sequence"/>
</dbReference>